<evidence type="ECO:0000256" key="3">
    <source>
        <dbReference type="ARBA" id="ARBA00022679"/>
    </source>
</evidence>
<keyword evidence="2" id="KW-0328">Glycosyltransferase</keyword>
<keyword evidence="3" id="KW-0808">Transferase</keyword>
<proteinExistence type="inferred from homology"/>
<keyword evidence="5" id="KW-1185">Reference proteome</keyword>
<sequence length="185" mass="20828">MEKVFGVVILYNPASDVIQNIRSYAKKLSKLYIFDNSDAVVPLDLKELGSNIVYTADGINKGIAERLNQAAAQAMAEEGDWLLTMDQDSFFDEQALDIYFSCITSSKEKEQVAMFGLEYEQKTGALNCESEETSFLITSGSLVNLELFKKIGGFDERLFIDEVDSEYCLRANINGYKTVKFKNIF</sequence>
<dbReference type="SUPFAM" id="SSF53448">
    <property type="entry name" value="Nucleotide-diphospho-sugar transferases"/>
    <property type="match status" value="1"/>
</dbReference>
<gene>
    <name evidence="4" type="ORF">MKP09_02300</name>
</gene>
<comment type="similarity">
    <text evidence="1">Belongs to the glycosyltransferase 2 family.</text>
</comment>
<comment type="caution">
    <text evidence="4">The sequence shown here is derived from an EMBL/GenBank/DDBJ whole genome shotgun (WGS) entry which is preliminary data.</text>
</comment>
<accession>A0ABS9SEP7</accession>
<evidence type="ECO:0000256" key="1">
    <source>
        <dbReference type="ARBA" id="ARBA00006739"/>
    </source>
</evidence>
<dbReference type="Gene3D" id="3.90.550.10">
    <property type="entry name" value="Spore Coat Polysaccharide Biosynthesis Protein SpsA, Chain A"/>
    <property type="match status" value="1"/>
</dbReference>
<evidence type="ECO:0000313" key="5">
    <source>
        <dbReference type="Proteomes" id="UP001202248"/>
    </source>
</evidence>
<evidence type="ECO:0008006" key="6">
    <source>
        <dbReference type="Google" id="ProtNLM"/>
    </source>
</evidence>
<dbReference type="EMBL" id="JAKWBL010000001">
    <property type="protein sequence ID" value="MCH5596835.1"/>
    <property type="molecule type" value="Genomic_DNA"/>
</dbReference>
<dbReference type="RefSeq" id="WP_240826249.1">
    <property type="nucleotide sequence ID" value="NZ_JAKWBL010000001.1"/>
</dbReference>
<dbReference type="PANTHER" id="PTHR43179">
    <property type="entry name" value="RHAMNOSYLTRANSFERASE WBBL"/>
    <property type="match status" value="1"/>
</dbReference>
<protein>
    <recommendedName>
        <fullName evidence="6">Glycosyltransferase</fullName>
    </recommendedName>
</protein>
<reference evidence="4 5" key="1">
    <citation type="submission" date="2022-02" db="EMBL/GenBank/DDBJ databases">
        <authorList>
            <person name="Min J."/>
        </authorList>
    </citation>
    <scope>NUCLEOTIDE SEQUENCE [LARGE SCALE GENOMIC DNA]</scope>
    <source>
        <strain evidence="4 5">GR10-1</strain>
    </source>
</reference>
<name>A0ABS9SEP7_9BACT</name>
<evidence type="ECO:0000256" key="2">
    <source>
        <dbReference type="ARBA" id="ARBA00022676"/>
    </source>
</evidence>
<evidence type="ECO:0000313" key="4">
    <source>
        <dbReference type="EMBL" id="MCH5596835.1"/>
    </source>
</evidence>
<dbReference type="Proteomes" id="UP001202248">
    <property type="component" value="Unassembled WGS sequence"/>
</dbReference>
<dbReference type="InterPro" id="IPR029044">
    <property type="entry name" value="Nucleotide-diphossugar_trans"/>
</dbReference>
<dbReference type="PANTHER" id="PTHR43179:SF12">
    <property type="entry name" value="GALACTOFURANOSYLTRANSFERASE GLFT2"/>
    <property type="match status" value="1"/>
</dbReference>
<organism evidence="4 5">
    <name type="scientific">Niabella ginsengisoli</name>
    <dbReference type="NCBI Taxonomy" id="522298"/>
    <lineage>
        <taxon>Bacteria</taxon>
        <taxon>Pseudomonadati</taxon>
        <taxon>Bacteroidota</taxon>
        <taxon>Chitinophagia</taxon>
        <taxon>Chitinophagales</taxon>
        <taxon>Chitinophagaceae</taxon>
        <taxon>Niabella</taxon>
    </lineage>
</organism>